<dbReference type="AlphaFoldDB" id="A0A6G4U7U5"/>
<dbReference type="GO" id="GO:0017000">
    <property type="term" value="P:antibiotic biosynthetic process"/>
    <property type="evidence" value="ECO:0007669"/>
    <property type="project" value="UniProtKB-ARBA"/>
</dbReference>
<name>A0A6G4U7U5_9ACTN</name>
<evidence type="ECO:0000256" key="2">
    <source>
        <dbReference type="ARBA" id="ARBA00022603"/>
    </source>
</evidence>
<dbReference type="NCBIfam" id="NF010703">
    <property type="entry name" value="PRK14103.1"/>
    <property type="match status" value="1"/>
</dbReference>
<dbReference type="PANTHER" id="PTHR43861">
    <property type="entry name" value="TRANS-ACONITATE 2-METHYLTRANSFERASE-RELATED"/>
    <property type="match status" value="1"/>
</dbReference>
<keyword evidence="2 5" id="KW-0489">Methyltransferase</keyword>
<evidence type="ECO:0000259" key="6">
    <source>
        <dbReference type="Pfam" id="PF13649"/>
    </source>
</evidence>
<dbReference type="InterPro" id="IPR041698">
    <property type="entry name" value="Methyltransf_25"/>
</dbReference>
<dbReference type="GO" id="GO:0005737">
    <property type="term" value="C:cytoplasm"/>
    <property type="evidence" value="ECO:0007669"/>
    <property type="project" value="UniProtKB-SubCell"/>
</dbReference>
<keyword evidence="4 5" id="KW-0949">S-adenosyl-L-methionine</keyword>
<keyword evidence="3 5" id="KW-0808">Transferase</keyword>
<keyword evidence="8" id="KW-1185">Reference proteome</keyword>
<evidence type="ECO:0000313" key="7">
    <source>
        <dbReference type="EMBL" id="NGN67800.1"/>
    </source>
</evidence>
<dbReference type="GO" id="GO:0032259">
    <property type="term" value="P:methylation"/>
    <property type="evidence" value="ECO:0007669"/>
    <property type="project" value="UniProtKB-KW"/>
</dbReference>
<accession>A0A6G4U7U5</accession>
<dbReference type="CDD" id="cd02440">
    <property type="entry name" value="AdoMet_MTases"/>
    <property type="match status" value="1"/>
</dbReference>
<dbReference type="InterPro" id="IPR023149">
    <property type="entry name" value="Trans_acon_MeTrfase_C"/>
</dbReference>
<organism evidence="7 8">
    <name type="scientific">Streptomyces coryli</name>
    <dbReference type="NCBI Taxonomy" id="1128680"/>
    <lineage>
        <taxon>Bacteria</taxon>
        <taxon>Bacillati</taxon>
        <taxon>Actinomycetota</taxon>
        <taxon>Actinomycetes</taxon>
        <taxon>Kitasatosporales</taxon>
        <taxon>Streptomycetaceae</taxon>
        <taxon>Streptomyces</taxon>
    </lineage>
</organism>
<evidence type="ECO:0000256" key="3">
    <source>
        <dbReference type="ARBA" id="ARBA00022679"/>
    </source>
</evidence>
<dbReference type="SUPFAM" id="SSF53335">
    <property type="entry name" value="S-adenosyl-L-methionine-dependent methyltransferases"/>
    <property type="match status" value="1"/>
</dbReference>
<dbReference type="PANTHER" id="PTHR43861:SF1">
    <property type="entry name" value="TRANS-ACONITATE 2-METHYLTRANSFERASE"/>
    <property type="match status" value="1"/>
</dbReference>
<feature type="domain" description="Methyltransferase" evidence="6">
    <location>
        <begin position="40"/>
        <end position="128"/>
    </location>
</feature>
<dbReference type="Gene3D" id="1.10.150.290">
    <property type="entry name" value="S-adenosyl-L-methionine-dependent methyltransferases"/>
    <property type="match status" value="1"/>
</dbReference>
<dbReference type="Gene3D" id="3.40.50.150">
    <property type="entry name" value="Vaccinia Virus protein VP39"/>
    <property type="match status" value="1"/>
</dbReference>
<dbReference type="EMBL" id="JAAKZV010000164">
    <property type="protein sequence ID" value="NGN67800.1"/>
    <property type="molecule type" value="Genomic_DNA"/>
</dbReference>
<comment type="function">
    <text evidence="5">Catalyzes the S-adenosylmethionine monomethyl esterification of trans-aconitate.</text>
</comment>
<dbReference type="GO" id="GO:0030798">
    <property type="term" value="F:trans-aconitate 2-methyltransferase activity"/>
    <property type="evidence" value="ECO:0007669"/>
    <property type="project" value="UniProtKB-UniRule"/>
</dbReference>
<comment type="catalytic activity">
    <reaction evidence="5">
        <text>trans-aconitate + S-adenosyl-L-methionine = (E)-3-(methoxycarbonyl)pent-2-enedioate + S-adenosyl-L-homocysteine</text>
        <dbReference type="Rhea" id="RHEA:14969"/>
        <dbReference type="ChEBI" id="CHEBI:15708"/>
        <dbReference type="ChEBI" id="CHEBI:57470"/>
        <dbReference type="ChEBI" id="CHEBI:57856"/>
        <dbReference type="ChEBI" id="CHEBI:59789"/>
        <dbReference type="EC" id="2.1.1.144"/>
    </reaction>
</comment>
<reference evidence="7 8" key="1">
    <citation type="submission" date="2020-02" db="EMBL/GenBank/DDBJ databases">
        <title>Whole-genome analyses of novel actinobacteria.</title>
        <authorList>
            <person name="Sahin N."/>
        </authorList>
    </citation>
    <scope>NUCLEOTIDE SEQUENCE [LARGE SCALE GENOMIC DNA]</scope>
    <source>
        <strain evidence="7 8">A7024</strain>
    </source>
</reference>
<evidence type="ECO:0000256" key="5">
    <source>
        <dbReference type="HAMAP-Rule" id="MF_00560"/>
    </source>
</evidence>
<sequence>MTTSPSWDPQQYLRHEAHRARPFHDLLARVGDLPHRPARIVDLGCGAGNVTAVLAERWPDAHITGLDNSPEMLESAEKYAGETAGGGRLDFAEADASTWVPAPDEPLDLLTSNALLQWVPGHLESLPAWVEGLAAGGTIAFQLPGNFNAPSHVLMRELADSPRWRARLGGVLRGPDMPDAADYLQVLTGLGCVADTWETTYMQLLQGDDPVLDWVKGTGLRPVLDALADDPEALEAYVSEYAAQLREAYPVGAHGTVFPFRRVFAVGVKER</sequence>
<dbReference type="RefSeq" id="WP_165241152.1">
    <property type="nucleotide sequence ID" value="NZ_JAAKZV010000164.1"/>
</dbReference>
<dbReference type="Pfam" id="PF13649">
    <property type="entry name" value="Methyltransf_25"/>
    <property type="match status" value="1"/>
</dbReference>
<comment type="caution">
    <text evidence="7">The sequence shown here is derived from an EMBL/GenBank/DDBJ whole genome shotgun (WGS) entry which is preliminary data.</text>
</comment>
<dbReference type="InterPro" id="IPR029063">
    <property type="entry name" value="SAM-dependent_MTases_sf"/>
</dbReference>
<comment type="subcellular location">
    <subcellularLocation>
        <location evidence="5">Cytoplasm</location>
    </subcellularLocation>
</comment>
<protein>
    <recommendedName>
        <fullName evidence="5">Trans-aconitate 2-methyltransferase</fullName>
        <ecNumber evidence="5">2.1.1.144</ecNumber>
    </recommendedName>
</protein>
<dbReference type="Proteomes" id="UP000481583">
    <property type="component" value="Unassembled WGS sequence"/>
</dbReference>
<comment type="similarity">
    <text evidence="5">Belongs to the methyltransferase superfamily. Tam family.</text>
</comment>
<evidence type="ECO:0000313" key="8">
    <source>
        <dbReference type="Proteomes" id="UP000481583"/>
    </source>
</evidence>
<proteinExistence type="inferred from homology"/>
<evidence type="ECO:0000256" key="1">
    <source>
        <dbReference type="ARBA" id="ARBA00022490"/>
    </source>
</evidence>
<evidence type="ECO:0000256" key="4">
    <source>
        <dbReference type="ARBA" id="ARBA00022691"/>
    </source>
</evidence>
<dbReference type="EC" id="2.1.1.144" evidence="5"/>
<dbReference type="HAMAP" id="MF_00560">
    <property type="entry name" value="Tran_acon_Me_trans"/>
    <property type="match status" value="1"/>
</dbReference>
<gene>
    <name evidence="5" type="primary">tam</name>
    <name evidence="7" type="ORF">G5C51_28350</name>
</gene>
<keyword evidence="1 5" id="KW-0963">Cytoplasm</keyword>
<dbReference type="InterPro" id="IPR023506">
    <property type="entry name" value="Trans-aconitate_MeTrfase"/>
</dbReference>